<reference evidence="12" key="1">
    <citation type="submission" date="2020-11" db="EMBL/GenBank/DDBJ databases">
        <authorList>
            <person name="Tran Van P."/>
        </authorList>
    </citation>
    <scope>NUCLEOTIDE SEQUENCE</scope>
</reference>
<keyword evidence="13" id="KW-1185">Reference proteome</keyword>
<evidence type="ECO:0000256" key="5">
    <source>
        <dbReference type="ARBA" id="ARBA00023180"/>
    </source>
</evidence>
<dbReference type="Pfam" id="PF00089">
    <property type="entry name" value="Trypsin"/>
    <property type="match status" value="1"/>
</dbReference>
<feature type="compositionally biased region" description="Polar residues" evidence="8">
    <location>
        <begin position="1077"/>
        <end position="1086"/>
    </location>
</feature>
<dbReference type="InterPro" id="IPR018114">
    <property type="entry name" value="TRYPSIN_HIS"/>
</dbReference>
<dbReference type="InterPro" id="IPR033116">
    <property type="entry name" value="TRYPSIN_SER"/>
</dbReference>
<keyword evidence="4 6" id="KW-1015">Disulfide bond</keyword>
<feature type="domain" description="Sushi" evidence="11">
    <location>
        <begin position="429"/>
        <end position="495"/>
    </location>
</feature>
<dbReference type="GO" id="GO:0004252">
    <property type="term" value="F:serine-type endopeptidase activity"/>
    <property type="evidence" value="ECO:0007669"/>
    <property type="project" value="InterPro"/>
</dbReference>
<dbReference type="AlphaFoldDB" id="A0A7R8XHX9"/>
<dbReference type="EMBL" id="LR901001">
    <property type="protein sequence ID" value="CAD7247531.1"/>
    <property type="molecule type" value="Genomic_DNA"/>
</dbReference>
<dbReference type="InterPro" id="IPR032675">
    <property type="entry name" value="LRR_dom_sf"/>
</dbReference>
<dbReference type="PROSITE" id="PS00135">
    <property type="entry name" value="TRYPSIN_SER"/>
    <property type="match status" value="1"/>
</dbReference>
<evidence type="ECO:0000256" key="1">
    <source>
        <dbReference type="ARBA" id="ARBA00004613"/>
    </source>
</evidence>
<dbReference type="PROSITE" id="PS50923">
    <property type="entry name" value="SUSHI"/>
    <property type="match status" value="1"/>
</dbReference>
<dbReference type="Gene3D" id="3.80.10.10">
    <property type="entry name" value="Ribonuclease Inhibitor"/>
    <property type="match status" value="1"/>
</dbReference>
<keyword evidence="7" id="KW-0720">Serine protease</keyword>
<protein>
    <submittedName>
        <fullName evidence="12">Uncharacterized protein</fullName>
    </submittedName>
</protein>
<dbReference type="SUPFAM" id="SSF50494">
    <property type="entry name" value="Trypsin-like serine proteases"/>
    <property type="match status" value="1"/>
</dbReference>
<keyword evidence="2" id="KW-0964">Secreted</keyword>
<comment type="subcellular location">
    <subcellularLocation>
        <location evidence="1">Secreted</location>
    </subcellularLocation>
</comment>
<dbReference type="InterPro" id="IPR009003">
    <property type="entry name" value="Peptidase_S1_PA"/>
</dbReference>
<dbReference type="GO" id="GO:0006508">
    <property type="term" value="P:proteolysis"/>
    <property type="evidence" value="ECO:0007669"/>
    <property type="project" value="UniProtKB-KW"/>
</dbReference>
<dbReference type="SUPFAM" id="SSF52058">
    <property type="entry name" value="L domain-like"/>
    <property type="match status" value="1"/>
</dbReference>
<dbReference type="FunFam" id="2.40.10.10:FF:000054">
    <property type="entry name" value="Complement C1r subcomponent"/>
    <property type="match status" value="1"/>
</dbReference>
<keyword evidence="3 9" id="KW-0732">Signal</keyword>
<evidence type="ECO:0000259" key="10">
    <source>
        <dbReference type="PROSITE" id="PS50240"/>
    </source>
</evidence>
<dbReference type="InterPro" id="IPR043504">
    <property type="entry name" value="Peptidase_S1_PA_chymotrypsin"/>
</dbReference>
<organism evidence="12">
    <name type="scientific">Darwinula stevensoni</name>
    <dbReference type="NCBI Taxonomy" id="69355"/>
    <lineage>
        <taxon>Eukaryota</taxon>
        <taxon>Metazoa</taxon>
        <taxon>Ecdysozoa</taxon>
        <taxon>Arthropoda</taxon>
        <taxon>Crustacea</taxon>
        <taxon>Oligostraca</taxon>
        <taxon>Ostracoda</taxon>
        <taxon>Podocopa</taxon>
        <taxon>Podocopida</taxon>
        <taxon>Darwinulocopina</taxon>
        <taxon>Darwinuloidea</taxon>
        <taxon>Darwinulidae</taxon>
        <taxon>Darwinula</taxon>
    </lineage>
</organism>
<dbReference type="PRINTS" id="PR00722">
    <property type="entry name" value="CHYMOTRYPSIN"/>
</dbReference>
<dbReference type="CDD" id="cd00190">
    <property type="entry name" value="Tryp_SPc"/>
    <property type="match status" value="1"/>
</dbReference>
<feature type="domain" description="Peptidase S1" evidence="10">
    <location>
        <begin position="507"/>
        <end position="799"/>
    </location>
</feature>
<dbReference type="InterPro" id="IPR001314">
    <property type="entry name" value="Peptidase_S1A"/>
</dbReference>
<dbReference type="PROSITE" id="PS00134">
    <property type="entry name" value="TRYPSIN_HIS"/>
    <property type="match status" value="1"/>
</dbReference>
<proteinExistence type="predicted"/>
<dbReference type="EMBL" id="CAJPEV010001484">
    <property type="protein sequence ID" value="CAG0892913.1"/>
    <property type="molecule type" value="Genomic_DNA"/>
</dbReference>
<evidence type="ECO:0000256" key="2">
    <source>
        <dbReference type="ARBA" id="ARBA00022525"/>
    </source>
</evidence>
<gene>
    <name evidence="12" type="ORF">DSTB1V02_LOCUS7362</name>
</gene>
<keyword evidence="6" id="KW-0768">Sushi</keyword>
<evidence type="ECO:0000256" key="8">
    <source>
        <dbReference type="SAM" id="MobiDB-lite"/>
    </source>
</evidence>
<keyword evidence="5" id="KW-0325">Glycoprotein</keyword>
<feature type="disulfide bond" evidence="6">
    <location>
        <begin position="466"/>
        <end position="493"/>
    </location>
</feature>
<dbReference type="InterPro" id="IPR000436">
    <property type="entry name" value="Sushi_SCR_CCP_dom"/>
</dbReference>
<evidence type="ECO:0000313" key="12">
    <source>
        <dbReference type="EMBL" id="CAD7247531.1"/>
    </source>
</evidence>
<evidence type="ECO:0000256" key="7">
    <source>
        <dbReference type="RuleBase" id="RU363034"/>
    </source>
</evidence>
<evidence type="ECO:0000256" key="9">
    <source>
        <dbReference type="SAM" id="SignalP"/>
    </source>
</evidence>
<dbReference type="CDD" id="cd00033">
    <property type="entry name" value="CCP"/>
    <property type="match status" value="1"/>
</dbReference>
<comment type="caution">
    <text evidence="6">Lacks conserved residue(s) required for the propagation of feature annotation.</text>
</comment>
<evidence type="ECO:0000256" key="6">
    <source>
        <dbReference type="PROSITE-ProRule" id="PRU00302"/>
    </source>
</evidence>
<evidence type="ECO:0000256" key="4">
    <source>
        <dbReference type="ARBA" id="ARBA00023157"/>
    </source>
</evidence>
<feature type="signal peptide" evidence="9">
    <location>
        <begin position="1"/>
        <end position="21"/>
    </location>
</feature>
<dbReference type="Gene3D" id="2.40.10.10">
    <property type="entry name" value="Trypsin-like serine proteases"/>
    <property type="match status" value="2"/>
</dbReference>
<feature type="region of interest" description="Disordered" evidence="8">
    <location>
        <begin position="1054"/>
        <end position="1129"/>
    </location>
</feature>
<evidence type="ECO:0000259" key="11">
    <source>
        <dbReference type="PROSITE" id="PS50923"/>
    </source>
</evidence>
<name>A0A7R8XHX9_9CRUS</name>
<dbReference type="GO" id="GO:0005576">
    <property type="term" value="C:extracellular region"/>
    <property type="evidence" value="ECO:0007669"/>
    <property type="project" value="UniProtKB-SubCell"/>
</dbReference>
<dbReference type="SMART" id="SM00020">
    <property type="entry name" value="Tryp_SPc"/>
    <property type="match status" value="1"/>
</dbReference>
<feature type="chain" id="PRO_5036402496" evidence="9">
    <location>
        <begin position="22"/>
        <end position="1212"/>
    </location>
</feature>
<dbReference type="Pfam" id="PF00084">
    <property type="entry name" value="Sushi"/>
    <property type="match status" value="1"/>
</dbReference>
<sequence>MTGSFAFLWISLLSPFPWVAGHKDCPNWTRLGNSGQVPCTCYEPRAGAVTVDCSSAETSEKLWSAFNKVSWSSTQFWKFKMDKNPNVEELQEEAFASVSFERISIRNSALKTIHPSALLASSKTLFMLEIFSSNMESFPFDVLPRLANLRALILPLNRFASVPPLRSGSLEELYLMWNKILRFEKDGWATPKLKKLILDGNPFSEFPSDVINGLARLEEFSCTECNLGPNIPSGLLNFRSETLKVVNLAWNKIVTLEPGAITDLTPNTYVDLQHNNIAIFPKESFQSILQVLSRGNGILDVNSFSPEGGTPAGNTIQCDCEAEWLANDRLFKSIGGKCRNGIEFHKFRWDELECLQPCPYSCVQVGLLPLCNPETVILSKVEGCRAQELCCQPNFRAMAVNKTTTPQQTAVGSRGCEEPHEFLNGFVRKSCPGVVTSGIGEVDVGISTDCIRDGKYVPGSKVEYKCDDHYVIRGSRVRICTERGKWSGHVPFCDPKCGKRRLVTVLSAGGKPSSLGEWPWQAAIYDVDKKIIVCGGALIRKQWVLTAAHCITHDGTSRPRPQNDFHVYLGKHHRNDSLDDDFVQKREVSVIFSSKDFNIHNFDSDIALLKLTEPVLLTDRVQLICIPKNLQITENNLKDGNIGLVAAWGFNGSDVLSEELTKIQIPVVANNICRRDITNVTGNPDTIRTLTGNQFCAGHNTAISETEFQTVCPGDSGSPMVFYSKTLDHWHVEGIVSHHLGKKECSKRAGGEYGIFTRVYRHRLNTNASSPQNPTRNKRPVRDPFRTPLFIEAVPEKFRNPIAFVRTLLSVLKGIEITNIRKTRTGYVLDVPNQQDAERLIDKLPSNMGTAHAPHTKTNPLKFVIKNVSLDTEITDVKELLEESGITLMEDIIRMRKTRTGQPLPLLFVKAHAGKQPGSSALTQTEVPATRHVTKQHTPNPAASEPRPQLSGILNPRAWEHIHSPSCTQPVTNNNDTPLPIDQSTHQPVDITRLSREFSSLQKQMKAGLTPTCALCKGPHKANSSACPHRRAALERILMQEQFRNTKLAKELLPSRSSAQTPPRNVEHFPPLPISPRTLSTATAPVTAQHAGKQPCSSALTQTEVPATSHVTKQHTPNPAASEPRPQHSGILNPRAWEHIHSPSCTQPVTNNNDTPLPIDQSTHQPVDITRFSREFFSMQKQVNDLFTALTPLLALIPLFAQWTASHQTRLH</sequence>
<dbReference type="SMART" id="SM00032">
    <property type="entry name" value="CCP"/>
    <property type="match status" value="1"/>
</dbReference>
<keyword evidence="7" id="KW-0378">Hydrolase</keyword>
<dbReference type="PROSITE" id="PS50240">
    <property type="entry name" value="TRYPSIN_DOM"/>
    <property type="match status" value="1"/>
</dbReference>
<evidence type="ECO:0000256" key="3">
    <source>
        <dbReference type="ARBA" id="ARBA00022729"/>
    </source>
</evidence>
<dbReference type="PANTHER" id="PTHR24252">
    <property type="entry name" value="ACROSIN-RELATED"/>
    <property type="match status" value="1"/>
</dbReference>
<evidence type="ECO:0000313" key="13">
    <source>
        <dbReference type="Proteomes" id="UP000677054"/>
    </source>
</evidence>
<accession>A0A7R8XHX9</accession>
<feature type="compositionally biased region" description="Polar residues" evidence="8">
    <location>
        <begin position="1095"/>
        <end position="1119"/>
    </location>
</feature>
<dbReference type="PANTHER" id="PTHR24252:SF7">
    <property type="entry name" value="HYALIN"/>
    <property type="match status" value="1"/>
</dbReference>
<dbReference type="FunFam" id="2.40.10.10:FF:000068">
    <property type="entry name" value="transmembrane protease serine 2"/>
    <property type="match status" value="1"/>
</dbReference>
<dbReference type="Proteomes" id="UP000677054">
    <property type="component" value="Unassembled WGS sequence"/>
</dbReference>
<keyword evidence="7" id="KW-0645">Protease</keyword>
<dbReference type="Gene3D" id="2.10.70.10">
    <property type="entry name" value="Complement Module, domain 1"/>
    <property type="match status" value="1"/>
</dbReference>
<dbReference type="InterPro" id="IPR001254">
    <property type="entry name" value="Trypsin_dom"/>
</dbReference>